<reference evidence="1 2" key="1">
    <citation type="submission" date="2022-11" db="EMBL/GenBank/DDBJ databases">
        <title>Minimal conservation of predation-associated metabolite biosynthetic gene clusters underscores biosynthetic potential of Myxococcota including descriptions for ten novel species: Archangium lansinium sp. nov., Myxococcus landrumus sp. nov., Nannocystis bai.</title>
        <authorList>
            <person name="Ahearne A."/>
            <person name="Stevens C."/>
            <person name="Phillips K."/>
        </authorList>
    </citation>
    <scope>NUCLEOTIDE SEQUENCE [LARGE SCALE GENOMIC DNA]</scope>
    <source>
        <strain evidence="1 2">MIWBW</strain>
    </source>
</reference>
<dbReference type="Proteomes" id="UP001207654">
    <property type="component" value="Unassembled WGS sequence"/>
</dbReference>
<sequence>MAIDRFAYDQNLQRATRYREWRSAFWPPSDEYRLICLDLAPEVPSLGPGLAAELETLRTAIDVAWQKSKTQVVNGPARMHDAASVTRCLHRIAKLLPNATDRRALELRAGAVERGYEDGTLSALAGLDEDITFIAGNISTWYGKQTRGLPTAFGCVRDEERQAAVAKASEHMADVAAYVRSLHTHLRLGEVPAFSATRLFFMAGEGNRHPKHIAYFLPEDEGVKHSPFKKTYHFTNTHHALLNTISLPLARRLLHLGTPIPSSSAALGHIPTLGVLAHEFGHFVHREGVTFAALNSAARWASVTLQEAAADVFGTLVLAEVLAPALGIPPADVVTYHLAECLRYVDRGLGCFPDSDGMYLQLAYLVSFGALTLEPGAESRLVGDPEVVIAAFRSLARVFADTLLAGDVERSIALHQAYGPATPHHLDQLIATLREGPPKTLEYKQEPRVTEAQNHAAVFDVSARPQPAATSTQESPRGVSIMEGFHDFYCRPKSTAADGPARTIYQIWEKGEAFNDSVTPSTYCPEYRTHMELKILSLSKQRDQVFSIGCGNAFVEAGLLAKGLNVHAIDCNDEAVELAVSKGVNAIKADFAALPPGHLSTFSTVYADGLLGHLYRPGTELEGFFDTLMALNPRPGSWLVLSNDAPSKSGARVVPHERLRDFWLLSKEYLSEVLERRGFTVWESYHFPYYRPVSGLRNRTICVARLPGSETAEE</sequence>
<organism evidence="1 2">
    <name type="scientific">Archangium lansingense</name>
    <dbReference type="NCBI Taxonomy" id="2995310"/>
    <lineage>
        <taxon>Bacteria</taxon>
        <taxon>Pseudomonadati</taxon>
        <taxon>Myxococcota</taxon>
        <taxon>Myxococcia</taxon>
        <taxon>Myxococcales</taxon>
        <taxon>Cystobacterineae</taxon>
        <taxon>Archangiaceae</taxon>
        <taxon>Archangium</taxon>
    </lineage>
</organism>
<gene>
    <name evidence="1" type="ORF">OV287_33750</name>
</gene>
<accession>A0ABT4AEU6</accession>
<dbReference type="SUPFAM" id="SSF53335">
    <property type="entry name" value="S-adenosyl-L-methionine-dependent methyltransferases"/>
    <property type="match status" value="1"/>
</dbReference>
<dbReference type="RefSeq" id="WP_267538155.1">
    <property type="nucleotide sequence ID" value="NZ_JAPNKA010000001.1"/>
</dbReference>
<dbReference type="EMBL" id="JAPNKA010000001">
    <property type="protein sequence ID" value="MCY1079434.1"/>
    <property type="molecule type" value="Genomic_DNA"/>
</dbReference>
<name>A0ABT4AEU6_9BACT</name>
<comment type="caution">
    <text evidence="1">The sequence shown here is derived from an EMBL/GenBank/DDBJ whole genome shotgun (WGS) entry which is preliminary data.</text>
</comment>
<keyword evidence="2" id="KW-1185">Reference proteome</keyword>
<dbReference type="InterPro" id="IPR029063">
    <property type="entry name" value="SAM-dependent_MTases_sf"/>
</dbReference>
<dbReference type="Gene3D" id="3.40.50.150">
    <property type="entry name" value="Vaccinia Virus protein VP39"/>
    <property type="match status" value="1"/>
</dbReference>
<proteinExistence type="predicted"/>
<evidence type="ECO:0008006" key="3">
    <source>
        <dbReference type="Google" id="ProtNLM"/>
    </source>
</evidence>
<protein>
    <recommendedName>
        <fullName evidence="3">Methyltransferase domain-containing protein</fullName>
    </recommendedName>
</protein>
<evidence type="ECO:0000313" key="1">
    <source>
        <dbReference type="EMBL" id="MCY1079434.1"/>
    </source>
</evidence>
<evidence type="ECO:0000313" key="2">
    <source>
        <dbReference type="Proteomes" id="UP001207654"/>
    </source>
</evidence>